<dbReference type="CDD" id="cd01141">
    <property type="entry name" value="TroA_d"/>
    <property type="match status" value="1"/>
</dbReference>
<evidence type="ECO:0000313" key="5">
    <source>
        <dbReference type="Proteomes" id="UP001056708"/>
    </source>
</evidence>
<dbReference type="Gene3D" id="3.40.50.1980">
    <property type="entry name" value="Nitrogenase molybdenum iron protein domain"/>
    <property type="match status" value="2"/>
</dbReference>
<gene>
    <name evidence="4" type="ORF">NEA10_11865</name>
</gene>
<dbReference type="InterPro" id="IPR002491">
    <property type="entry name" value="ABC_transptr_periplasmic_BD"/>
</dbReference>
<protein>
    <submittedName>
        <fullName evidence="4">ABC transporter substrate-binding protein</fullName>
    </submittedName>
</protein>
<dbReference type="Proteomes" id="UP001056708">
    <property type="component" value="Chromosome"/>
</dbReference>
<keyword evidence="2" id="KW-0175">Coiled coil</keyword>
<comment type="similarity">
    <text evidence="1">Belongs to the bacterial solute-binding protein 8 family.</text>
</comment>
<dbReference type="SUPFAM" id="SSF53807">
    <property type="entry name" value="Helical backbone' metal receptor"/>
    <property type="match status" value="1"/>
</dbReference>
<evidence type="ECO:0000256" key="2">
    <source>
        <dbReference type="SAM" id="Coils"/>
    </source>
</evidence>
<proteinExistence type="inferred from homology"/>
<dbReference type="PANTHER" id="PTHR30535:SF34">
    <property type="entry name" value="MOLYBDATE-BINDING PROTEIN MOLA"/>
    <property type="match status" value="1"/>
</dbReference>
<dbReference type="PROSITE" id="PS50983">
    <property type="entry name" value="FE_B12_PBP"/>
    <property type="match status" value="1"/>
</dbReference>
<evidence type="ECO:0000313" key="4">
    <source>
        <dbReference type="EMBL" id="USR89578.1"/>
    </source>
</evidence>
<dbReference type="Pfam" id="PF01497">
    <property type="entry name" value="Peripla_BP_2"/>
    <property type="match status" value="1"/>
</dbReference>
<reference evidence="4" key="1">
    <citation type="submission" date="2022-06" db="EMBL/GenBank/DDBJ databases">
        <title>Genome sequence of Phormidium yuhuli AB48 isolated from an industrial photobioreactor environment.</title>
        <authorList>
            <person name="Qiu Y."/>
            <person name="Noonan A.J.C."/>
            <person name="Dofher K."/>
            <person name="Koch M."/>
            <person name="Kieft B."/>
            <person name="Lin X."/>
            <person name="Ziels R.M."/>
            <person name="Hallam S.J."/>
        </authorList>
    </citation>
    <scope>NUCLEOTIDE SEQUENCE</scope>
    <source>
        <strain evidence="4">AB48</strain>
    </source>
</reference>
<feature type="coiled-coil region" evidence="2">
    <location>
        <begin position="217"/>
        <end position="244"/>
    </location>
</feature>
<accession>A0ABY5AK70</accession>
<sequence length="391" mass="44133">MIGLSLTACVQNSNSPELQGSLHPDCVEEFDPNQDYFPDKLQVEFATGVEVDYYSHYKRVTLSSPYPEATDSIEYVLLHCGTPVPDDVGEATVIEVPVQSVVVLSTTYLPHFAALDRVDTLVGISDTTIAQTPAVVERVKQQKIRDVSRNQVVNVEAILNLNPDIVITFDAGGSSSDTVLMLENAGLQVVLNSEYLEMSPLGRAEWLKFTALFLNQEAKAREVFEEIRRDYQDLTQRVAEVISETNSRPTVFTGFSSTNTWYVPGGNSYAAQFLRDAGADYLWDDLSSQWTVPLDFEVVYQRARDADFWLNVNANWRTRADVIDDDPRYGNFAAWQGDRIYNNTKRVNDFGGNDYWETGILYPNLILADLVQIFHPDLFPDGEKTFYQKLD</sequence>
<dbReference type="InterPro" id="IPR050902">
    <property type="entry name" value="ABC_Transporter_SBP"/>
</dbReference>
<dbReference type="EMBL" id="CP098611">
    <property type="protein sequence ID" value="USR89578.1"/>
    <property type="molecule type" value="Genomic_DNA"/>
</dbReference>
<feature type="domain" description="Fe/B12 periplasmic-binding" evidence="3">
    <location>
        <begin position="100"/>
        <end position="378"/>
    </location>
</feature>
<dbReference type="RefSeq" id="WP_252660338.1">
    <property type="nucleotide sequence ID" value="NZ_CP098611.1"/>
</dbReference>
<dbReference type="PANTHER" id="PTHR30535">
    <property type="entry name" value="VITAMIN B12-BINDING PROTEIN"/>
    <property type="match status" value="1"/>
</dbReference>
<name>A0ABY5AK70_9CYAN</name>
<organism evidence="4 5">
    <name type="scientific">Phormidium yuhuli AB48</name>
    <dbReference type="NCBI Taxonomy" id="2940671"/>
    <lineage>
        <taxon>Bacteria</taxon>
        <taxon>Bacillati</taxon>
        <taxon>Cyanobacteriota</taxon>
        <taxon>Cyanophyceae</taxon>
        <taxon>Oscillatoriophycideae</taxon>
        <taxon>Oscillatoriales</taxon>
        <taxon>Oscillatoriaceae</taxon>
        <taxon>Phormidium</taxon>
        <taxon>Phormidium yuhuli</taxon>
    </lineage>
</organism>
<evidence type="ECO:0000256" key="1">
    <source>
        <dbReference type="ARBA" id="ARBA00008814"/>
    </source>
</evidence>
<evidence type="ECO:0000259" key="3">
    <source>
        <dbReference type="PROSITE" id="PS50983"/>
    </source>
</evidence>
<keyword evidence="5" id="KW-1185">Reference proteome</keyword>